<dbReference type="GO" id="GO:0061542">
    <property type="term" value="F:3-demethylubiquinol 3-O-methyltransferase activity"/>
    <property type="evidence" value="ECO:0007669"/>
    <property type="project" value="InterPro"/>
</dbReference>
<dbReference type="HAMAP" id="MF_00472">
    <property type="entry name" value="UbiG"/>
    <property type="match status" value="1"/>
</dbReference>
<dbReference type="PANTHER" id="PTHR31518">
    <property type="entry name" value="ARGININE/SERINE-RICH PROTEIN PNISR"/>
    <property type="match status" value="1"/>
</dbReference>
<feature type="compositionally biased region" description="Basic and acidic residues" evidence="1">
    <location>
        <begin position="400"/>
        <end position="412"/>
    </location>
</feature>
<feature type="region of interest" description="Disordered" evidence="1">
    <location>
        <begin position="896"/>
        <end position="916"/>
    </location>
</feature>
<feature type="compositionally biased region" description="Basic residues" evidence="1">
    <location>
        <begin position="527"/>
        <end position="541"/>
    </location>
</feature>
<feature type="compositionally biased region" description="Basic residues" evidence="1">
    <location>
        <begin position="608"/>
        <end position="618"/>
    </location>
</feature>
<accession>A0A8J7NTV7</accession>
<reference evidence="2" key="1">
    <citation type="journal article" date="2021" name="Cell">
        <title>Tracing the genetic footprints of vertebrate landing in non-teleost ray-finned fishes.</title>
        <authorList>
            <person name="Bi X."/>
            <person name="Wang K."/>
            <person name="Yang L."/>
            <person name="Pan H."/>
            <person name="Jiang H."/>
            <person name="Wei Q."/>
            <person name="Fang M."/>
            <person name="Yu H."/>
            <person name="Zhu C."/>
            <person name="Cai Y."/>
            <person name="He Y."/>
            <person name="Gan X."/>
            <person name="Zeng H."/>
            <person name="Yu D."/>
            <person name="Zhu Y."/>
            <person name="Jiang H."/>
            <person name="Qiu Q."/>
            <person name="Yang H."/>
            <person name="Zhang Y.E."/>
            <person name="Wang W."/>
            <person name="Zhu M."/>
            <person name="He S."/>
            <person name="Zhang G."/>
        </authorList>
    </citation>
    <scope>NUCLEOTIDE SEQUENCE</scope>
    <source>
        <strain evidence="2">Allg_001</strain>
    </source>
</reference>
<keyword evidence="3" id="KW-1185">Reference proteome</keyword>
<feature type="region of interest" description="Disordered" evidence="1">
    <location>
        <begin position="362"/>
        <end position="651"/>
    </location>
</feature>
<organism evidence="2 3">
    <name type="scientific">Atractosteus spatula</name>
    <name type="common">Alligator gar</name>
    <name type="synonym">Lepisosteus spatula</name>
    <dbReference type="NCBI Taxonomy" id="7917"/>
    <lineage>
        <taxon>Eukaryota</taxon>
        <taxon>Metazoa</taxon>
        <taxon>Chordata</taxon>
        <taxon>Craniata</taxon>
        <taxon>Vertebrata</taxon>
        <taxon>Euteleostomi</taxon>
        <taxon>Actinopterygii</taxon>
        <taxon>Neopterygii</taxon>
        <taxon>Holostei</taxon>
        <taxon>Semionotiformes</taxon>
        <taxon>Lepisosteidae</taxon>
        <taxon>Atractosteus</taxon>
    </lineage>
</organism>
<feature type="compositionally biased region" description="Low complexity" evidence="1">
    <location>
        <begin position="484"/>
        <end position="526"/>
    </location>
</feature>
<dbReference type="EMBL" id="JAAWVO010045261">
    <property type="protein sequence ID" value="MBN3319527.1"/>
    <property type="molecule type" value="Genomic_DNA"/>
</dbReference>
<dbReference type="CDD" id="cd02440">
    <property type="entry name" value="AdoMet_MTases"/>
    <property type="match status" value="1"/>
</dbReference>
<evidence type="ECO:0000256" key="1">
    <source>
        <dbReference type="SAM" id="MobiDB-lite"/>
    </source>
</evidence>
<feature type="compositionally biased region" description="Basic and acidic residues" evidence="1">
    <location>
        <begin position="896"/>
        <end position="908"/>
    </location>
</feature>
<comment type="caution">
    <text evidence="2">The sequence shown here is derived from an EMBL/GenBank/DDBJ whole genome shotgun (WGS) entry which is preliminary data.</text>
</comment>
<feature type="non-terminal residue" evidence="2">
    <location>
        <position position="1"/>
    </location>
</feature>
<dbReference type="SUPFAM" id="SSF53335">
    <property type="entry name" value="S-adenosyl-L-methionine-dependent methyltransferases"/>
    <property type="match status" value="1"/>
</dbReference>
<dbReference type="NCBIfam" id="TIGR01983">
    <property type="entry name" value="UbiG"/>
    <property type="match status" value="1"/>
</dbReference>
<feature type="region of interest" description="Disordered" evidence="1">
    <location>
        <begin position="68"/>
        <end position="307"/>
    </location>
</feature>
<protein>
    <submittedName>
        <fullName evidence="2">COQ3 protein</fullName>
    </submittedName>
</protein>
<feature type="compositionally biased region" description="Basic residues" evidence="1">
    <location>
        <begin position="577"/>
        <end position="586"/>
    </location>
</feature>
<feature type="compositionally biased region" description="Basic and acidic residues" evidence="1">
    <location>
        <begin position="419"/>
        <end position="435"/>
    </location>
</feature>
<feature type="compositionally biased region" description="Basic residues" evidence="1">
    <location>
        <begin position="626"/>
        <end position="643"/>
    </location>
</feature>
<dbReference type="Pfam" id="PF15996">
    <property type="entry name" value="PNISR"/>
    <property type="match status" value="1"/>
</dbReference>
<evidence type="ECO:0000313" key="2">
    <source>
        <dbReference type="EMBL" id="MBN3319527.1"/>
    </source>
</evidence>
<feature type="compositionally biased region" description="Basic and acidic residues" evidence="1">
    <location>
        <begin position="213"/>
        <end position="247"/>
    </location>
</feature>
<dbReference type="InterPro" id="IPR029063">
    <property type="entry name" value="SAM-dependent_MTases_sf"/>
</dbReference>
<feature type="compositionally biased region" description="Basic and acidic residues" evidence="1">
    <location>
        <begin position="448"/>
        <end position="482"/>
    </location>
</feature>
<sequence>MWDQGGQPWPHWPLSQQQWMQSFQHQQDPSQVDWAALAQAWIAQREATGQTVLDQQGLQPNGQEIQGLETDWGMHGQPPHPPPDQQWIPPGPGPMDVPPSEDSNSQDSIEFPLDSRRGMFNQNNHTFGGQPDSFPMAPMPVNQFDYQHGAAAFGPPSTGFPPPYWQQGPPQNRRDRPPSFRERPRSPVQLPVKQEPPALDAVKRRTLPAWIREGLEKMEREKQKKLEKERMEKQRAEMAKDEKKSNDLPEEEGDGPRLPCKSKFDSDDEEEEEEEEDERTEARKSDVGSTSPSPVREEQIEPDLTDEEREFQLMMLTKMLLTEVLLEVTNEEIYNVAKDVHRKATKAPAKQLAQSSALASLSGLGGLGEYGSDDSEEEKSVRGSESSDTDDEELRHRIRQKQDAFRRKEKEMQLQQERQLQEEEKQAERSNRDMSEYDTEQAVSSVRQEVRDREPEPGAEKRRVRSEADPSDPRRAVKERVGRSRSSSVSASRSSSSGSSSSSSSSRSSSSSSSSSVSSRSSSRSSSPKRKRKRSRTRSPAHRSESSSKSRRKRESEQPDAYSEASSRFSRQDSRSTKKGSAKNSKKYSDSESSGRSSSRSPEVSKEKKSKKSKRSRSRSTEKSHKSGKKASRKHKSKSRSRMRMSTATQTTLDPDEMKKFQSLATKWWNEQGEFAALHAMNDLRVPFIRDNLLNLSGGRKLGCPLSGFKILDVGCGGGLLSEPLGRLGASVVGIDPLEDSIQTAELHKSFDPVLSKQVQYRACSLEDIAEESRQVFDAVVASEVVEHVNDLETFIKCCLDVLKVGGSLFITTINKTNLSYVLGIVVAERVLKIVPDGTHDWEKFINPVDLERLLESNGFYVESINGMLYNPVSGSWSWTKSTSINYAVHAVKQKEHPQSDFTKRSEDQEQWDSSQ</sequence>
<dbReference type="Gene3D" id="3.40.50.150">
    <property type="entry name" value="Vaccinia Virus protein VP39"/>
    <property type="match status" value="1"/>
</dbReference>
<dbReference type="Proteomes" id="UP000736164">
    <property type="component" value="Unassembled WGS sequence"/>
</dbReference>
<evidence type="ECO:0000313" key="3">
    <source>
        <dbReference type="Proteomes" id="UP000736164"/>
    </source>
</evidence>
<feature type="compositionally biased region" description="Low complexity" evidence="1">
    <location>
        <begin position="591"/>
        <end position="602"/>
    </location>
</feature>
<dbReference type="GO" id="GO:0010420">
    <property type="term" value="F:polyprenyldihydroxybenzoate methyltransferase activity"/>
    <property type="evidence" value="ECO:0007669"/>
    <property type="project" value="InterPro"/>
</dbReference>
<gene>
    <name evidence="2" type="primary">Coq3</name>
    <name evidence="2" type="ORF">GTO95_0014776</name>
</gene>
<feature type="compositionally biased region" description="Basic and acidic residues" evidence="1">
    <location>
        <begin position="172"/>
        <end position="185"/>
    </location>
</feature>
<name>A0A8J7NTV7_ATRSP</name>
<dbReference type="AlphaFoldDB" id="A0A8J7NTV7"/>
<feature type="compositionally biased region" description="Acidic residues" evidence="1">
    <location>
        <begin position="266"/>
        <end position="279"/>
    </location>
</feature>
<dbReference type="InterPro" id="IPR010233">
    <property type="entry name" value="UbiG_MeTrfase"/>
</dbReference>
<feature type="compositionally biased region" description="Pro residues" evidence="1">
    <location>
        <begin position="78"/>
        <end position="97"/>
    </location>
</feature>
<dbReference type="InterPro" id="IPR031937">
    <property type="entry name" value="PNISR"/>
</dbReference>
<dbReference type="Pfam" id="PF13489">
    <property type="entry name" value="Methyltransf_23"/>
    <property type="match status" value="1"/>
</dbReference>
<feature type="non-terminal residue" evidence="2">
    <location>
        <position position="916"/>
    </location>
</feature>
<proteinExistence type="inferred from homology"/>